<evidence type="ECO:0000256" key="1">
    <source>
        <dbReference type="SAM" id="Phobius"/>
    </source>
</evidence>
<proteinExistence type="predicted"/>
<name>A0A8D4N4J8_9GAMM</name>
<keyword evidence="1" id="KW-0812">Transmembrane</keyword>
<dbReference type="GeneID" id="82552526"/>
<dbReference type="Proteomes" id="UP000265864">
    <property type="component" value="Chromosome"/>
</dbReference>
<evidence type="ECO:0000313" key="2">
    <source>
        <dbReference type="EMBL" id="AYD45321.1"/>
    </source>
</evidence>
<keyword evidence="1" id="KW-0472">Membrane</keyword>
<gene>
    <name evidence="2" type="ORF">DXZ79_17460</name>
</gene>
<accession>A0A8D4N4J8</accession>
<keyword evidence="1" id="KW-1133">Transmembrane helix</keyword>
<dbReference type="RefSeq" id="WP_120011503.1">
    <property type="nucleotide sequence ID" value="NZ_CP032482.1"/>
</dbReference>
<reference evidence="2 3" key="1">
    <citation type="submission" date="2018-09" db="EMBL/GenBank/DDBJ databases">
        <title>Yersinia kristensenii subsp. rochesterensis subsp. nov., Isolated from Human Feces.</title>
        <authorList>
            <person name="Cunningham S.A."/>
            <person name="Jeraldo P."/>
            <person name="Patel R."/>
        </authorList>
    </citation>
    <scope>NUCLEOTIDE SEQUENCE [LARGE SCALE GENOMIC DNA]</scope>
    <source>
        <strain evidence="2 3">ATCC BAA-2637</strain>
    </source>
</reference>
<protein>
    <submittedName>
        <fullName evidence="2">Uncharacterized protein</fullName>
    </submittedName>
</protein>
<dbReference type="EMBL" id="CP032482">
    <property type="protein sequence ID" value="AYD45321.1"/>
    <property type="molecule type" value="Genomic_DNA"/>
</dbReference>
<sequence>MTVFITVFSGVLVYVIGQIIMKLIIDPINDLKKAISKIVYDLVFYANVLGNPKGPDNENMVSTCKIMRQHSSILHAATHLVPAYKYIYKPFGIPSPEEIKKATNKLIYLSNGYDGPLTNQGILNIYTMQEVQLCLGVPIPEGERLNPDDKIMFIRGKNQ</sequence>
<feature type="transmembrane region" description="Helical" evidence="1">
    <location>
        <begin position="6"/>
        <end position="25"/>
    </location>
</feature>
<organism evidence="2 3">
    <name type="scientific">Yersinia rochesterensis</name>
    <dbReference type="NCBI Taxonomy" id="1604335"/>
    <lineage>
        <taxon>Bacteria</taxon>
        <taxon>Pseudomonadati</taxon>
        <taxon>Pseudomonadota</taxon>
        <taxon>Gammaproteobacteria</taxon>
        <taxon>Enterobacterales</taxon>
        <taxon>Yersiniaceae</taxon>
        <taxon>Yersinia</taxon>
    </lineage>
</organism>
<evidence type="ECO:0000313" key="3">
    <source>
        <dbReference type="Proteomes" id="UP000265864"/>
    </source>
</evidence>
<dbReference type="AlphaFoldDB" id="A0A8D4N4J8"/>